<dbReference type="InterPro" id="IPR036259">
    <property type="entry name" value="MFS_trans_sf"/>
</dbReference>
<dbReference type="PANTHER" id="PTHR23514:SF13">
    <property type="entry name" value="INNER MEMBRANE PROTEIN YBJJ"/>
    <property type="match status" value="1"/>
</dbReference>
<dbReference type="InterPro" id="IPR051788">
    <property type="entry name" value="MFS_Transporter"/>
</dbReference>
<comment type="caution">
    <text evidence="7">The sequence shown here is derived from an EMBL/GenBank/DDBJ whole genome shotgun (WGS) entry which is preliminary data.</text>
</comment>
<feature type="transmembrane region" description="Helical" evidence="5">
    <location>
        <begin position="276"/>
        <end position="294"/>
    </location>
</feature>
<accession>A0ABS5Y8C2</accession>
<keyword evidence="3 5" id="KW-1133">Transmembrane helix</keyword>
<dbReference type="Pfam" id="PF07690">
    <property type="entry name" value="MFS_1"/>
    <property type="match status" value="1"/>
</dbReference>
<dbReference type="InterPro" id="IPR020846">
    <property type="entry name" value="MFS_dom"/>
</dbReference>
<dbReference type="InterPro" id="IPR011701">
    <property type="entry name" value="MFS"/>
</dbReference>
<dbReference type="Proteomes" id="UP000811282">
    <property type="component" value="Unassembled WGS sequence"/>
</dbReference>
<feature type="transmembrane region" description="Helical" evidence="5">
    <location>
        <begin position="69"/>
        <end position="91"/>
    </location>
</feature>
<keyword evidence="4 5" id="KW-0472">Membrane</keyword>
<dbReference type="PANTHER" id="PTHR23514">
    <property type="entry name" value="BYPASS OF STOP CODON PROTEIN 6"/>
    <property type="match status" value="1"/>
</dbReference>
<feature type="domain" description="Major facilitator superfamily (MFS) profile" evidence="6">
    <location>
        <begin position="4"/>
        <end position="386"/>
    </location>
</feature>
<feature type="transmembrane region" description="Helical" evidence="5">
    <location>
        <begin position="300"/>
        <end position="321"/>
    </location>
</feature>
<feature type="transmembrane region" description="Helical" evidence="5">
    <location>
        <begin position="247"/>
        <end position="264"/>
    </location>
</feature>
<sequence>MQRRGLALFLFFFMPGLCMASWVTRTPAIRDRLHTSTAEMGMVLFGLSLGSMGGILSSGWLTRRFGTRPVIITGMALVTLAMLIIACGAAASLAPLVSAGLFFIGVGMGSAEVAVNIEGATVERLLGRPVMSMLHGCYSLGTLAGAAIGIGLTAVDFPIQWHLLLIAGIALPTVPWGWRAIPAGTGQAQAAAAEERRSGSLLKVMKNRQLLMIGVIVLAMALAEGSASDWLPLLMVDGHGFNATSGSLIYAGFALAMTAGRFGGGMFQIRYGRVNVVRGSAVLGATGLALIIFADNPILAGSAVILWGLGASLGFPLTISAAGDSEHFAAERVSIVATLGYVAFLVGPPLLGFLGQHFGLRAAMILVLSMVALAIAMAPAMRESSLPATARP</sequence>
<evidence type="ECO:0000256" key="1">
    <source>
        <dbReference type="ARBA" id="ARBA00004141"/>
    </source>
</evidence>
<organism evidence="7 8">
    <name type="scientific">Candidatus Sodalis endolongispinus</name>
    <dbReference type="NCBI Taxonomy" id="2812662"/>
    <lineage>
        <taxon>Bacteria</taxon>
        <taxon>Pseudomonadati</taxon>
        <taxon>Pseudomonadota</taxon>
        <taxon>Gammaproteobacteria</taxon>
        <taxon>Enterobacterales</taxon>
        <taxon>Bruguierivoracaceae</taxon>
        <taxon>Sodalis</taxon>
    </lineage>
</organism>
<feature type="transmembrane region" description="Helical" evidence="5">
    <location>
        <begin position="333"/>
        <end position="354"/>
    </location>
</feature>
<feature type="transmembrane region" description="Helical" evidence="5">
    <location>
        <begin position="360"/>
        <end position="381"/>
    </location>
</feature>
<reference evidence="7 8" key="1">
    <citation type="journal article" date="2021" name="Genome Biol. Evol.">
        <title>The evolution of interdependence in a four-way mealybug symbiosis.</title>
        <authorList>
            <person name="Garber A.I."/>
            <person name="Kupper M."/>
            <person name="Laetsch D.R."/>
            <person name="Weldon S.R."/>
            <person name="Ladinsky M.S."/>
            <person name="Bjorkman P.J."/>
            <person name="McCutcheon J.P."/>
        </authorList>
    </citation>
    <scope>NUCLEOTIDE SEQUENCE [LARGE SCALE GENOMIC DNA]</scope>
    <source>
        <strain evidence="7">SOD</strain>
    </source>
</reference>
<feature type="transmembrane region" description="Helical" evidence="5">
    <location>
        <begin position="161"/>
        <end position="178"/>
    </location>
</feature>
<keyword evidence="2 5" id="KW-0812">Transmembrane</keyword>
<evidence type="ECO:0000256" key="3">
    <source>
        <dbReference type="ARBA" id="ARBA00022989"/>
    </source>
</evidence>
<evidence type="ECO:0000259" key="6">
    <source>
        <dbReference type="PROSITE" id="PS50850"/>
    </source>
</evidence>
<evidence type="ECO:0000256" key="2">
    <source>
        <dbReference type="ARBA" id="ARBA00022692"/>
    </source>
</evidence>
<keyword evidence="8" id="KW-1185">Reference proteome</keyword>
<dbReference type="PROSITE" id="PS50850">
    <property type="entry name" value="MFS"/>
    <property type="match status" value="1"/>
</dbReference>
<dbReference type="SUPFAM" id="SSF103473">
    <property type="entry name" value="MFS general substrate transporter"/>
    <property type="match status" value="1"/>
</dbReference>
<evidence type="ECO:0000256" key="5">
    <source>
        <dbReference type="SAM" id="Phobius"/>
    </source>
</evidence>
<gene>
    <name evidence="7" type="ORF">JZM24_01995</name>
</gene>
<feature type="transmembrane region" description="Helical" evidence="5">
    <location>
        <begin position="136"/>
        <end position="155"/>
    </location>
</feature>
<dbReference type="Gene3D" id="1.20.1250.20">
    <property type="entry name" value="MFS general substrate transporter like domains"/>
    <property type="match status" value="1"/>
</dbReference>
<evidence type="ECO:0000313" key="7">
    <source>
        <dbReference type="EMBL" id="MBT9431239.1"/>
    </source>
</evidence>
<comment type="subcellular location">
    <subcellularLocation>
        <location evidence="1">Membrane</location>
        <topology evidence="1">Multi-pass membrane protein</topology>
    </subcellularLocation>
</comment>
<dbReference type="CDD" id="cd17393">
    <property type="entry name" value="MFS_MosC_like"/>
    <property type="match status" value="1"/>
</dbReference>
<protein>
    <submittedName>
        <fullName evidence="7">MFS transporter</fullName>
    </submittedName>
</protein>
<evidence type="ECO:0000256" key="4">
    <source>
        <dbReference type="ARBA" id="ARBA00023136"/>
    </source>
</evidence>
<feature type="transmembrane region" description="Helical" evidence="5">
    <location>
        <begin position="97"/>
        <end position="115"/>
    </location>
</feature>
<evidence type="ECO:0000313" key="8">
    <source>
        <dbReference type="Proteomes" id="UP000811282"/>
    </source>
</evidence>
<dbReference type="RefSeq" id="WP_215669967.1">
    <property type="nucleotide sequence ID" value="NZ_JAFJYC010000001.1"/>
</dbReference>
<feature type="transmembrane region" description="Helical" evidence="5">
    <location>
        <begin position="210"/>
        <end position="227"/>
    </location>
</feature>
<dbReference type="EMBL" id="JAFJYC010000001">
    <property type="protein sequence ID" value="MBT9431239.1"/>
    <property type="molecule type" value="Genomic_DNA"/>
</dbReference>
<feature type="transmembrane region" description="Helical" evidence="5">
    <location>
        <begin position="44"/>
        <end position="62"/>
    </location>
</feature>
<proteinExistence type="predicted"/>
<name>A0ABS5Y8C2_9GAMM</name>